<organism evidence="2 3">
    <name type="scientific">Roseovarius pelagicus</name>
    <dbReference type="NCBI Taxonomy" id="2980108"/>
    <lineage>
        <taxon>Bacteria</taxon>
        <taxon>Pseudomonadati</taxon>
        <taxon>Pseudomonadota</taxon>
        <taxon>Alphaproteobacteria</taxon>
        <taxon>Rhodobacterales</taxon>
        <taxon>Roseobacteraceae</taxon>
        <taxon>Roseovarius</taxon>
    </lineage>
</organism>
<feature type="transmembrane region" description="Helical" evidence="1">
    <location>
        <begin position="160"/>
        <end position="178"/>
    </location>
</feature>
<dbReference type="RefSeq" id="WP_263048083.1">
    <property type="nucleotide sequence ID" value="NZ_CP106738.1"/>
</dbReference>
<feature type="transmembrane region" description="Helical" evidence="1">
    <location>
        <begin position="12"/>
        <end position="34"/>
    </location>
</feature>
<evidence type="ECO:0000313" key="2">
    <source>
        <dbReference type="EMBL" id="UXX83504.1"/>
    </source>
</evidence>
<dbReference type="Proteomes" id="UP001064087">
    <property type="component" value="Chromosome"/>
</dbReference>
<keyword evidence="1" id="KW-0812">Transmembrane</keyword>
<proteinExistence type="predicted"/>
<sequence length="277" mass="31128">MTQAKQNEGALALVFIEFTMISVFVGVFNSSWVWGGLTFFVSLLLLCTEHASKAIPPLATIAWGYFGFTIANYFGGTSAGIVVGLIIAAMAYGLHMQAIEGIADQNFQDADENKTAVSKSRFKGNAGLTDLEQERSLRDAFRNNDIAAPRSTALVEGRSITLSVFCIGLSAMVFWWWYEPDPTRQFSASSLQTWSALSDAERDIFRMMPVDLRERANRLQEHDRGYLITEWDRRRKMSCPFGALTVEKSRVLYGLRRCRSKDERDLANFALDIMLSN</sequence>
<keyword evidence="3" id="KW-1185">Reference proteome</keyword>
<gene>
    <name evidence="2" type="ORF">N7U68_02135</name>
</gene>
<name>A0ABY6DBH9_9RHOB</name>
<protein>
    <submittedName>
        <fullName evidence="2">Uncharacterized protein</fullName>
    </submittedName>
</protein>
<reference evidence="2" key="1">
    <citation type="submission" date="2022-10" db="EMBL/GenBank/DDBJ databases">
        <title>Roseovarius pelagicus sp. nov., isolated from Arctic seawater.</title>
        <authorList>
            <person name="Hong Y.W."/>
            <person name="Hwang C.Y."/>
        </authorList>
    </citation>
    <scope>NUCLEOTIDE SEQUENCE</scope>
    <source>
        <strain evidence="2">HL-MP18</strain>
    </source>
</reference>
<accession>A0ABY6DBH9</accession>
<keyword evidence="1" id="KW-0472">Membrane</keyword>
<evidence type="ECO:0000256" key="1">
    <source>
        <dbReference type="SAM" id="Phobius"/>
    </source>
</evidence>
<evidence type="ECO:0000313" key="3">
    <source>
        <dbReference type="Proteomes" id="UP001064087"/>
    </source>
</evidence>
<dbReference type="EMBL" id="CP106738">
    <property type="protein sequence ID" value="UXX83504.1"/>
    <property type="molecule type" value="Genomic_DNA"/>
</dbReference>
<keyword evidence="1" id="KW-1133">Transmembrane helix</keyword>
<feature type="transmembrane region" description="Helical" evidence="1">
    <location>
        <begin position="73"/>
        <end position="94"/>
    </location>
</feature>